<feature type="transmembrane region" description="Helical" evidence="8">
    <location>
        <begin position="44"/>
        <end position="64"/>
    </location>
</feature>
<dbReference type="PANTHER" id="PTHR30335:SF0">
    <property type="entry name" value="ION-TRANSLOCATING OXIDOREDUCTASE COMPLEX SUBUNIT A"/>
    <property type="match status" value="1"/>
</dbReference>
<dbReference type="InterPro" id="IPR011293">
    <property type="entry name" value="Ion_transpt_RnfA/RsxA"/>
</dbReference>
<evidence type="ECO:0000313" key="9">
    <source>
        <dbReference type="EMBL" id="RAQ30337.1"/>
    </source>
</evidence>
<evidence type="ECO:0000256" key="7">
    <source>
        <dbReference type="ARBA" id="ARBA00023136"/>
    </source>
</evidence>
<evidence type="ECO:0000256" key="1">
    <source>
        <dbReference type="ARBA" id="ARBA00004127"/>
    </source>
</evidence>
<evidence type="ECO:0000256" key="2">
    <source>
        <dbReference type="ARBA" id="ARBA00022448"/>
    </source>
</evidence>
<keyword evidence="4 8" id="KW-1278">Translocase</keyword>
<gene>
    <name evidence="8" type="primary">rnfA</name>
    <name evidence="9" type="ORF">DPQ25_02195</name>
</gene>
<protein>
    <recommendedName>
        <fullName evidence="8">Ion-translocating oxidoreductase complex subunit A</fullName>
        <ecNumber evidence="8">7.-.-.-</ecNumber>
    </recommendedName>
    <alternativeName>
        <fullName evidence="8">Rnf electron transport complex subunit A</fullName>
    </alternativeName>
</protein>
<dbReference type="Pfam" id="PF02508">
    <property type="entry name" value="Rnf-Nqr"/>
    <property type="match status" value="1"/>
</dbReference>
<comment type="subcellular location">
    <subcellularLocation>
        <location evidence="8">Cell membrane</location>
        <topology evidence="8">Multi-pass membrane protein</topology>
    </subcellularLocation>
    <subcellularLocation>
        <location evidence="1">Endomembrane system</location>
        <topology evidence="1">Multi-pass membrane protein</topology>
    </subcellularLocation>
</comment>
<evidence type="ECO:0000256" key="3">
    <source>
        <dbReference type="ARBA" id="ARBA00022692"/>
    </source>
</evidence>
<comment type="caution">
    <text evidence="8">Lacks conserved residue(s) required for the propagation of feature annotation.</text>
</comment>
<organism evidence="9 10">
    <name type="scientific">Hydrogeniiclostridium mannosilyticum</name>
    <dbReference type="NCBI Taxonomy" id="2764322"/>
    <lineage>
        <taxon>Bacteria</taxon>
        <taxon>Bacillati</taxon>
        <taxon>Bacillota</taxon>
        <taxon>Clostridia</taxon>
        <taxon>Eubacteriales</taxon>
        <taxon>Acutalibacteraceae</taxon>
        <taxon>Hydrogeniiclostridium</taxon>
    </lineage>
</organism>
<sequence length="207" mass="22040">MNGDTIKGLVSIFLAAILTENYILNKFLGICPFLGVSKKLNTAASMSAAVTLVMVIATAATWPLYYGILVPNGIEYLQTIVFILIIAALVQLIEIILKRYMPPLYNALGIYLPLITTNCAVLGVTMLVIDKHTAAPDSFGFIQALVNAFGSGIGFLVAMVIFAGVRERLETADVPKCLRGLPITLIAASLVAVSFLGFQGLVDGMLG</sequence>
<dbReference type="HAMAP" id="MF_00459">
    <property type="entry name" value="RsxA_RnfA"/>
    <property type="match status" value="1"/>
</dbReference>
<dbReference type="GO" id="GO:0005886">
    <property type="term" value="C:plasma membrane"/>
    <property type="evidence" value="ECO:0007669"/>
    <property type="project" value="UniProtKB-SubCell"/>
</dbReference>
<keyword evidence="6 8" id="KW-1133">Transmembrane helix</keyword>
<comment type="similarity">
    <text evidence="8">Belongs to the NqrDE/RnfAE family.</text>
</comment>
<dbReference type="GO" id="GO:0022900">
    <property type="term" value="P:electron transport chain"/>
    <property type="evidence" value="ECO:0007669"/>
    <property type="project" value="UniProtKB-UniRule"/>
</dbReference>
<dbReference type="PIRSF" id="PIRSF006102">
    <property type="entry name" value="NQR_DE"/>
    <property type="match status" value="1"/>
</dbReference>
<feature type="transmembrane region" description="Helical" evidence="8">
    <location>
        <begin position="76"/>
        <end position="97"/>
    </location>
</feature>
<accession>A0A328UEP5</accession>
<keyword evidence="10" id="KW-1185">Reference proteome</keyword>
<evidence type="ECO:0000256" key="4">
    <source>
        <dbReference type="ARBA" id="ARBA00022967"/>
    </source>
</evidence>
<evidence type="ECO:0000256" key="6">
    <source>
        <dbReference type="ARBA" id="ARBA00022989"/>
    </source>
</evidence>
<evidence type="ECO:0000313" key="10">
    <source>
        <dbReference type="Proteomes" id="UP000249377"/>
    </source>
</evidence>
<comment type="function">
    <text evidence="8">Part of a membrane-bound complex that couples electron transfer with translocation of ions across the membrane.</text>
</comment>
<dbReference type="GO" id="GO:0012505">
    <property type="term" value="C:endomembrane system"/>
    <property type="evidence" value="ECO:0007669"/>
    <property type="project" value="UniProtKB-SubCell"/>
</dbReference>
<dbReference type="EC" id="7.-.-.-" evidence="8"/>
<dbReference type="InterPro" id="IPR050133">
    <property type="entry name" value="NqrDE/RnfAE_oxidrdctase"/>
</dbReference>
<keyword evidence="8" id="KW-1003">Cell membrane</keyword>
<name>A0A328UEP5_9FIRM</name>
<keyword evidence="5 8" id="KW-0249">Electron transport</keyword>
<evidence type="ECO:0000256" key="8">
    <source>
        <dbReference type="HAMAP-Rule" id="MF_00459"/>
    </source>
</evidence>
<feature type="transmembrane region" description="Helical" evidence="8">
    <location>
        <begin position="141"/>
        <end position="165"/>
    </location>
</feature>
<dbReference type="RefSeq" id="WP_112331534.1">
    <property type="nucleotide sequence ID" value="NZ_JADPHD010000001.1"/>
</dbReference>
<evidence type="ECO:0000256" key="5">
    <source>
        <dbReference type="ARBA" id="ARBA00022982"/>
    </source>
</evidence>
<reference evidence="9 10" key="1">
    <citation type="submission" date="2018-06" db="EMBL/GenBank/DDBJ databases">
        <title>Noncontiguous genome sequence of Ruminococcaceae bacterium ASD2818.</title>
        <authorList>
            <person name="Chaplin A.V."/>
            <person name="Sokolova S.R."/>
            <person name="Kochetkova T.O."/>
            <person name="Goltsov A.Y."/>
            <person name="Trofimov D.Y."/>
            <person name="Efimov B.A."/>
        </authorList>
    </citation>
    <scope>NUCLEOTIDE SEQUENCE [LARGE SCALE GENOMIC DNA]</scope>
    <source>
        <strain evidence="9 10">ASD2818</strain>
    </source>
</reference>
<dbReference type="PANTHER" id="PTHR30335">
    <property type="entry name" value="INTEGRAL MEMBRANE PROTEIN OF SOXR-REDUCING COMPLEX"/>
    <property type="match status" value="1"/>
</dbReference>
<dbReference type="InterPro" id="IPR003667">
    <property type="entry name" value="NqrDE/RnfAE"/>
</dbReference>
<proteinExistence type="inferred from homology"/>
<keyword evidence="2 8" id="KW-0813">Transport</keyword>
<comment type="caution">
    <text evidence="9">The sequence shown here is derived from an EMBL/GenBank/DDBJ whole genome shotgun (WGS) entry which is preliminary data.</text>
</comment>
<dbReference type="Proteomes" id="UP000249377">
    <property type="component" value="Unassembled WGS sequence"/>
</dbReference>
<comment type="subunit">
    <text evidence="8">The complex is composed of six subunits: RnfA, RnfB, RnfC, RnfD, RnfE and RnfG.</text>
</comment>
<keyword evidence="3 8" id="KW-0812">Transmembrane</keyword>
<dbReference type="NCBIfam" id="TIGR01943">
    <property type="entry name" value="rnfA"/>
    <property type="match status" value="1"/>
</dbReference>
<keyword evidence="7 8" id="KW-0472">Membrane</keyword>
<dbReference type="AlphaFoldDB" id="A0A328UEP5"/>
<feature type="transmembrane region" description="Helical" evidence="8">
    <location>
        <begin position="177"/>
        <end position="198"/>
    </location>
</feature>
<feature type="transmembrane region" description="Helical" evidence="8">
    <location>
        <begin position="109"/>
        <end position="129"/>
    </location>
</feature>
<dbReference type="EMBL" id="QLYR01000001">
    <property type="protein sequence ID" value="RAQ30337.1"/>
    <property type="molecule type" value="Genomic_DNA"/>
</dbReference>